<dbReference type="InterPro" id="IPR042095">
    <property type="entry name" value="SUMF_sf"/>
</dbReference>
<dbReference type="GO" id="GO:0120147">
    <property type="term" value="F:formylglycine-generating oxidase activity"/>
    <property type="evidence" value="ECO:0007669"/>
    <property type="project" value="TreeGrafter"/>
</dbReference>
<evidence type="ECO:0000313" key="2">
    <source>
        <dbReference type="EMBL" id="QIK62875.1"/>
    </source>
</evidence>
<dbReference type="Gene3D" id="3.90.1580.10">
    <property type="entry name" value="paralog of FGE (formylglycine-generating enzyme)"/>
    <property type="match status" value="1"/>
</dbReference>
<sequence length="240" mass="26361">MQQLVEVPAGSVQLNDARRGDSRTVELREFRIGAYPVTATTYDATTAQNPTLPATGVRWIDAAQWCNTASETAGITPAYEIHNGEVVWDLNSDGFRLPTEAEWEYASRAGSTGPRYGELSQIAWTDADPIDASQPVGLKRPNDFGLYDTLGNAWEWCWDRLDPARYSDYRVFKGGGWADPEWSCRVGVRRGDSPVAKLEDVGFRVVRGAAGPGGQGWSEAEDRARAAITGPRPVGWTPLR</sequence>
<protein>
    <submittedName>
        <fullName evidence="2">Formylglycine-generating enzyme family protein</fullName>
    </submittedName>
</protein>
<dbReference type="KEGG" id="lvi:G7068_06440"/>
<dbReference type="Pfam" id="PF03781">
    <property type="entry name" value="FGE-sulfatase"/>
    <property type="match status" value="1"/>
</dbReference>
<dbReference type="InterPro" id="IPR005532">
    <property type="entry name" value="SUMF_dom"/>
</dbReference>
<dbReference type="RefSeq" id="WP_166290375.1">
    <property type="nucleotide sequence ID" value="NZ_CP049863.1"/>
</dbReference>
<evidence type="ECO:0000313" key="3">
    <source>
        <dbReference type="Proteomes" id="UP000502677"/>
    </source>
</evidence>
<dbReference type="InterPro" id="IPR051043">
    <property type="entry name" value="Sulfatase_Mod_Factor_Kinase"/>
</dbReference>
<dbReference type="InterPro" id="IPR016187">
    <property type="entry name" value="CTDL_fold"/>
</dbReference>
<dbReference type="PANTHER" id="PTHR23150:SF19">
    <property type="entry name" value="FORMYLGLYCINE-GENERATING ENZYME"/>
    <property type="match status" value="1"/>
</dbReference>
<dbReference type="SUPFAM" id="SSF56436">
    <property type="entry name" value="C-type lectin-like"/>
    <property type="match status" value="1"/>
</dbReference>
<name>A0A6G7XE86_9MICO</name>
<proteinExistence type="predicted"/>
<dbReference type="EMBL" id="CP049863">
    <property type="protein sequence ID" value="QIK62875.1"/>
    <property type="molecule type" value="Genomic_DNA"/>
</dbReference>
<organism evidence="2 3">
    <name type="scientific">Leucobacter viscericola</name>
    <dbReference type="NCBI Taxonomy" id="2714935"/>
    <lineage>
        <taxon>Bacteria</taxon>
        <taxon>Bacillati</taxon>
        <taxon>Actinomycetota</taxon>
        <taxon>Actinomycetes</taxon>
        <taxon>Micrococcales</taxon>
        <taxon>Microbacteriaceae</taxon>
        <taxon>Leucobacter</taxon>
    </lineage>
</organism>
<keyword evidence="3" id="KW-1185">Reference proteome</keyword>
<dbReference type="AlphaFoldDB" id="A0A6G7XE86"/>
<gene>
    <name evidence="2" type="ORF">G7068_06440</name>
</gene>
<feature type="domain" description="Sulfatase-modifying factor enzyme-like" evidence="1">
    <location>
        <begin position="46"/>
        <end position="207"/>
    </location>
</feature>
<dbReference type="Proteomes" id="UP000502677">
    <property type="component" value="Chromosome"/>
</dbReference>
<evidence type="ECO:0000259" key="1">
    <source>
        <dbReference type="Pfam" id="PF03781"/>
    </source>
</evidence>
<reference evidence="2 3" key="1">
    <citation type="submission" date="2020-03" db="EMBL/GenBank/DDBJ databases">
        <title>Leucobacter sp. nov., isolated from beetles.</title>
        <authorList>
            <person name="Hyun D.-W."/>
            <person name="Bae J.-W."/>
        </authorList>
    </citation>
    <scope>NUCLEOTIDE SEQUENCE [LARGE SCALE GENOMIC DNA]</scope>
    <source>
        <strain evidence="2 3">HDW9C</strain>
    </source>
</reference>
<accession>A0A6G7XE86</accession>
<dbReference type="PANTHER" id="PTHR23150">
    <property type="entry name" value="SULFATASE MODIFYING FACTOR 1, 2"/>
    <property type="match status" value="1"/>
</dbReference>